<dbReference type="EMBL" id="PVOB01000373">
    <property type="protein sequence ID" value="PRO89122.1"/>
    <property type="molecule type" value="Genomic_DNA"/>
</dbReference>
<keyword evidence="1" id="KW-0285">Flavoprotein</keyword>
<dbReference type="RefSeq" id="WP_105962012.1">
    <property type="nucleotide sequence ID" value="NZ_PVOB01000373.1"/>
</dbReference>
<evidence type="ECO:0000256" key="3">
    <source>
        <dbReference type="SAM" id="Phobius"/>
    </source>
</evidence>
<dbReference type="PANTHER" id="PTHR43278">
    <property type="entry name" value="NAD(P)H-DEPENDENT FMN-CONTAINING OXIDOREDUCTASE YWQN-RELATED"/>
    <property type="match status" value="1"/>
</dbReference>
<evidence type="ECO:0000313" key="6">
    <source>
        <dbReference type="Proteomes" id="UP000238378"/>
    </source>
</evidence>
<protein>
    <submittedName>
        <fullName evidence="5">NAD(P)H dehydrogenase</fullName>
    </submittedName>
</protein>
<dbReference type="InterPro" id="IPR051796">
    <property type="entry name" value="ISF_SsuE-like"/>
</dbReference>
<evidence type="ECO:0000256" key="1">
    <source>
        <dbReference type="ARBA" id="ARBA00022630"/>
    </source>
</evidence>
<dbReference type="Proteomes" id="UP000238378">
    <property type="component" value="Unassembled WGS sequence"/>
</dbReference>
<dbReference type="PANTHER" id="PTHR43278:SF4">
    <property type="entry name" value="NAD(P)H-DEPENDENT FMN-CONTAINING OXIDOREDUCTASE YWQN-RELATED"/>
    <property type="match status" value="1"/>
</dbReference>
<name>A0ABX5CUQ8_LACPE</name>
<dbReference type="SUPFAM" id="SSF52218">
    <property type="entry name" value="Flavoproteins"/>
    <property type="match status" value="1"/>
</dbReference>
<dbReference type="InterPro" id="IPR005025">
    <property type="entry name" value="FMN_Rdtase-like_dom"/>
</dbReference>
<keyword evidence="3" id="KW-0472">Membrane</keyword>
<keyword evidence="6" id="KW-1185">Reference proteome</keyword>
<dbReference type="InterPro" id="IPR029039">
    <property type="entry name" value="Flavoprotein-like_sf"/>
</dbReference>
<keyword evidence="2" id="KW-0288">FMN</keyword>
<sequence>MQKRTVLSIVFISILILGGLIIWKEYSDAQARTKEQPQKISRQTFENKRQPNRRALNQQLFINASQNQNGNTAALGRRLLENIKYKQISLVDYHIHQIGQVSANKDQFNVVFKNMKSSKNIIIGTPVYWSDMSGYLKTLFDRMGEHEDGSLRGKNVYLVIQGSDPSDAIIPITHVVKHLSDTFQMNFIGEATTDEQVANLHDKLFQNSR</sequence>
<keyword evidence="3" id="KW-0812">Transmembrane</keyword>
<comment type="caution">
    <text evidence="5">The sequence shown here is derived from an EMBL/GenBank/DDBJ whole genome shotgun (WGS) entry which is preliminary data.</text>
</comment>
<gene>
    <name evidence="5" type="ORF">C6Y08_17705</name>
</gene>
<keyword evidence="3" id="KW-1133">Transmembrane helix</keyword>
<dbReference type="Pfam" id="PF03358">
    <property type="entry name" value="FMN_red"/>
    <property type="match status" value="1"/>
</dbReference>
<evidence type="ECO:0000313" key="5">
    <source>
        <dbReference type="EMBL" id="PRO89122.1"/>
    </source>
</evidence>
<organism evidence="5 6">
    <name type="scientific">Lactiplantibacillus pentosus</name>
    <name type="common">Lactobacillus pentosus</name>
    <dbReference type="NCBI Taxonomy" id="1589"/>
    <lineage>
        <taxon>Bacteria</taxon>
        <taxon>Bacillati</taxon>
        <taxon>Bacillota</taxon>
        <taxon>Bacilli</taxon>
        <taxon>Lactobacillales</taxon>
        <taxon>Lactobacillaceae</taxon>
        <taxon>Lactiplantibacillus</taxon>
    </lineage>
</organism>
<evidence type="ECO:0000259" key="4">
    <source>
        <dbReference type="Pfam" id="PF03358"/>
    </source>
</evidence>
<evidence type="ECO:0000256" key="2">
    <source>
        <dbReference type="ARBA" id="ARBA00022643"/>
    </source>
</evidence>
<dbReference type="Gene3D" id="3.40.50.360">
    <property type="match status" value="1"/>
</dbReference>
<feature type="domain" description="NADPH-dependent FMN reductase-like" evidence="4">
    <location>
        <begin position="60"/>
        <end position="190"/>
    </location>
</feature>
<accession>A0ABX5CUQ8</accession>
<proteinExistence type="predicted"/>
<feature type="transmembrane region" description="Helical" evidence="3">
    <location>
        <begin position="6"/>
        <end position="23"/>
    </location>
</feature>
<reference evidence="5 6" key="1">
    <citation type="submission" date="2018-03" db="EMBL/GenBank/DDBJ databases">
        <title>Draft Genome Sequences of six Lactobacillus pentosus Strains Isolated from Brines of Traditionally Fermented Spanish-Style Green Table Olives.</title>
        <authorList>
            <person name="Calero-Delgado B."/>
            <person name="Martin-Platero A.M."/>
            <person name="Perez-Pulido A.J."/>
            <person name="Benitez-Cabello A."/>
            <person name="Casimiro-Soriguer C.S."/>
            <person name="Martinez-Bueno M."/>
            <person name="Arroyo-Lopez F.N."/>
            <person name="Rodriguez-Gomez F."/>
            <person name="Bautista-Gallego J."/>
            <person name="Garrido-Fernandez A."/>
            <person name="Jimenez-Diaz R."/>
        </authorList>
    </citation>
    <scope>NUCLEOTIDE SEQUENCE [LARGE SCALE GENOMIC DNA]</scope>
    <source>
        <strain evidence="5 6">IG2</strain>
    </source>
</reference>